<evidence type="ECO:0000259" key="2">
    <source>
        <dbReference type="Pfam" id="PF02517"/>
    </source>
</evidence>
<dbReference type="EMBL" id="AP021888">
    <property type="protein sequence ID" value="BBP43250.1"/>
    <property type="molecule type" value="Genomic_DNA"/>
</dbReference>
<feature type="transmembrane region" description="Helical" evidence="1">
    <location>
        <begin position="66"/>
        <end position="83"/>
    </location>
</feature>
<name>A0A6F8PMM5_9GAMM</name>
<dbReference type="Proteomes" id="UP000501466">
    <property type="component" value="Chromosome"/>
</dbReference>
<feature type="transmembrane region" description="Helical" evidence="1">
    <location>
        <begin position="173"/>
        <end position="192"/>
    </location>
</feature>
<evidence type="ECO:0000313" key="3">
    <source>
        <dbReference type="EMBL" id="BBP43250.1"/>
    </source>
</evidence>
<protein>
    <recommendedName>
        <fullName evidence="2">CAAX prenyl protease 2/Lysostaphin resistance protein A-like domain-containing protein</fullName>
    </recommendedName>
</protein>
<dbReference type="RefSeq" id="WP_173291071.1">
    <property type="nucleotide sequence ID" value="NZ_AP021888.1"/>
</dbReference>
<feature type="transmembrane region" description="Helical" evidence="1">
    <location>
        <begin position="12"/>
        <end position="36"/>
    </location>
</feature>
<feature type="domain" description="CAAX prenyl protease 2/Lysostaphin resistance protein A-like" evidence="2">
    <location>
        <begin position="89"/>
        <end position="180"/>
    </location>
</feature>
<dbReference type="GO" id="GO:0080120">
    <property type="term" value="P:CAAX-box protein maturation"/>
    <property type="evidence" value="ECO:0007669"/>
    <property type="project" value="UniProtKB-ARBA"/>
</dbReference>
<evidence type="ECO:0000256" key="1">
    <source>
        <dbReference type="SAM" id="Phobius"/>
    </source>
</evidence>
<keyword evidence="1" id="KW-0472">Membrane</keyword>
<reference evidence="4" key="1">
    <citation type="submission" date="2019-11" db="EMBL/GenBank/DDBJ databases">
        <title>Isolation and characterization of two novel species in the genus Thiomicrorhabdus.</title>
        <authorList>
            <person name="Mochizuki J."/>
            <person name="Kojima H."/>
            <person name="Fukui M."/>
        </authorList>
    </citation>
    <scope>NUCLEOTIDE SEQUENCE [LARGE SCALE GENOMIC DNA]</scope>
    <source>
        <strain evidence="4">AkT22</strain>
    </source>
</reference>
<keyword evidence="1" id="KW-1133">Transmembrane helix</keyword>
<dbReference type="AlphaFoldDB" id="A0A6F8PMM5"/>
<accession>A0A6F8PMM5</accession>
<evidence type="ECO:0000313" key="4">
    <source>
        <dbReference type="Proteomes" id="UP000501466"/>
    </source>
</evidence>
<sequence length="193" mass="21545">MKILQTPASNRLALISLAIVLLIVTKTVHIIDWHYADGYWDLDRVVGLVLFLGVVHHYIEPLKLGSWLWLLGLLASFVLLDAITSQLGLARIVQLFILTALVEEILLRGVLFEGLLKKLSPRTALLLTTVLFTMVHTKAYSDPWYALALLITGGLLGGIYLHYRQQSLQKAMLWATSVHMVIILIGVNLAIVQ</sequence>
<dbReference type="KEGG" id="tzo:THMIRHAT_09960"/>
<organism evidence="3 4">
    <name type="scientific">Thiosulfativibrio zosterae</name>
    <dbReference type="NCBI Taxonomy" id="2675053"/>
    <lineage>
        <taxon>Bacteria</taxon>
        <taxon>Pseudomonadati</taxon>
        <taxon>Pseudomonadota</taxon>
        <taxon>Gammaproteobacteria</taxon>
        <taxon>Thiotrichales</taxon>
        <taxon>Piscirickettsiaceae</taxon>
        <taxon>Thiosulfativibrio</taxon>
    </lineage>
</organism>
<dbReference type="InterPro" id="IPR003675">
    <property type="entry name" value="Rce1/LyrA-like_dom"/>
</dbReference>
<keyword evidence="1" id="KW-0812">Transmembrane</keyword>
<feature type="transmembrane region" description="Helical" evidence="1">
    <location>
        <begin position="143"/>
        <end position="161"/>
    </location>
</feature>
<keyword evidence="4" id="KW-1185">Reference proteome</keyword>
<gene>
    <name evidence="3" type="ORF">THMIRHAT_09960</name>
</gene>
<dbReference type="GO" id="GO:0004175">
    <property type="term" value="F:endopeptidase activity"/>
    <property type="evidence" value="ECO:0007669"/>
    <property type="project" value="UniProtKB-ARBA"/>
</dbReference>
<dbReference type="Pfam" id="PF02517">
    <property type="entry name" value="Rce1-like"/>
    <property type="match status" value="1"/>
</dbReference>
<proteinExistence type="predicted"/>